<accession>A8F6E7</accession>
<evidence type="ECO:0000313" key="3">
    <source>
        <dbReference type="Proteomes" id="UP000002016"/>
    </source>
</evidence>
<dbReference type="EMBL" id="CP000812">
    <property type="protein sequence ID" value="ABV33731.1"/>
    <property type="molecule type" value="Genomic_DNA"/>
</dbReference>
<gene>
    <name evidence="2" type="ordered locus">Tlet_1166</name>
</gene>
<keyword evidence="3" id="KW-1185">Reference proteome</keyword>
<dbReference type="NCBIfam" id="TIGR04012">
    <property type="entry name" value="poly_gGlu_PgsB"/>
    <property type="match status" value="1"/>
</dbReference>
<dbReference type="SUPFAM" id="SSF53623">
    <property type="entry name" value="MurD-like peptide ligases, catalytic domain"/>
    <property type="match status" value="1"/>
</dbReference>
<dbReference type="PRINTS" id="PR01758">
    <property type="entry name" value="CAPSULEPROTB"/>
</dbReference>
<dbReference type="Gene3D" id="3.40.1190.10">
    <property type="entry name" value="Mur-like, catalytic domain"/>
    <property type="match status" value="1"/>
</dbReference>
<dbReference type="PANTHER" id="PTHR43445">
    <property type="entry name" value="UDP-N-ACETYLMURAMATE--L-ALANINE LIGASE-RELATED"/>
    <property type="match status" value="1"/>
</dbReference>
<reference evidence="2 3" key="2">
    <citation type="journal article" date="2009" name="Proc. Natl. Acad. Sci. U.S.A.">
        <title>On the chimeric nature, thermophilic origin, and phylogenetic placement of the Thermotogales.</title>
        <authorList>
            <person name="Zhaxybayeva O."/>
            <person name="Swithers K.S."/>
            <person name="Lapierre P."/>
            <person name="Fournier G.P."/>
            <person name="Bickhart D.M."/>
            <person name="DeBoy R.T."/>
            <person name="Nelson K.E."/>
            <person name="Nesbo C.L."/>
            <person name="Doolittle W.F."/>
            <person name="Gogarten J.P."/>
            <person name="Noll K.M."/>
        </authorList>
    </citation>
    <scope>NUCLEOTIDE SEQUENCE [LARGE SCALE GENOMIC DNA]</scope>
    <source>
        <strain evidence="3">ATCC BAA-301 / DSM 14385 / NBRC 107922 / TMO</strain>
    </source>
</reference>
<dbReference type="HOGENOM" id="CLU_041144_0_0_0"/>
<dbReference type="InterPro" id="IPR008337">
    <property type="entry name" value="Capsule_biosynth_CapB"/>
</dbReference>
<sequence precursor="true">MVIVLLCIAVLLTYLSFEAVLAGSRRNSVKLRIAVTGVRGKSSVTRLITGVFQQSGLKVIGKVTGSKPVLLYPDGKEEDIKRKKKPSVIEQVRVLLKKAIMLHVDGFVSETMSIKPEILRCEIQNILKPQFIAITRIEIDHTEDLGKTIQEIRQNIARACNPGATVVTMKENLDKSSVEILKRKGCNVIEIDSHKFLIKPDSYVEFDENLALAHKICEIVGIDESSIFNAFRNISGDIGVLRFWKLTNDVIVVNGFAANDPDSTIRVFNRAKEILNELGSFDQFVGILNLRADRVDRTVQWLNCLKEWFPFEKLYVVGSDSALFVKRLKNPKCVATTVEKLIDVVSRFDQRTVIFGFGNIAGAGMKLIEKWQENGLCLKLQP</sequence>
<dbReference type="InterPro" id="IPR050061">
    <property type="entry name" value="MurCDEF_pg_biosynth"/>
</dbReference>
<evidence type="ECO:0000259" key="1">
    <source>
        <dbReference type="Pfam" id="PF08245"/>
    </source>
</evidence>
<dbReference type="GO" id="GO:0005524">
    <property type="term" value="F:ATP binding"/>
    <property type="evidence" value="ECO:0007669"/>
    <property type="project" value="InterPro"/>
</dbReference>
<dbReference type="InterPro" id="IPR013221">
    <property type="entry name" value="Mur_ligase_cen"/>
</dbReference>
<dbReference type="KEGG" id="tle:Tlet_1166"/>
<dbReference type="GO" id="GO:0016020">
    <property type="term" value="C:membrane"/>
    <property type="evidence" value="ECO:0007669"/>
    <property type="project" value="InterPro"/>
</dbReference>
<feature type="domain" description="Mur ligase central" evidence="1">
    <location>
        <begin position="35"/>
        <end position="195"/>
    </location>
</feature>
<proteinExistence type="predicted"/>
<dbReference type="AlphaFoldDB" id="A8F6E7"/>
<protein>
    <submittedName>
        <fullName evidence="2">YwsC</fullName>
    </submittedName>
</protein>
<evidence type="ECO:0000313" key="2">
    <source>
        <dbReference type="EMBL" id="ABV33731.1"/>
    </source>
</evidence>
<dbReference type="STRING" id="416591.Tlet_1166"/>
<dbReference type="RefSeq" id="WP_012003212.1">
    <property type="nucleotide sequence ID" value="NC_009828.1"/>
</dbReference>
<dbReference type="PANTHER" id="PTHR43445:SF1">
    <property type="entry name" value="PGA SYNTHASE CAPB"/>
    <property type="match status" value="1"/>
</dbReference>
<dbReference type="Proteomes" id="UP000002016">
    <property type="component" value="Chromosome"/>
</dbReference>
<dbReference type="InterPro" id="IPR036565">
    <property type="entry name" value="Mur-like_cat_sf"/>
</dbReference>
<dbReference type="OrthoDB" id="2884at2"/>
<organism evidence="2 3">
    <name type="scientific">Pseudothermotoga lettingae (strain ATCC BAA-301 / DSM 14385 / NBRC 107922 / TMO)</name>
    <name type="common">Thermotoga lettingae</name>
    <dbReference type="NCBI Taxonomy" id="416591"/>
    <lineage>
        <taxon>Bacteria</taxon>
        <taxon>Thermotogati</taxon>
        <taxon>Thermotogota</taxon>
        <taxon>Thermotogae</taxon>
        <taxon>Thermotogales</taxon>
        <taxon>Thermotogaceae</taxon>
        <taxon>Pseudothermotoga</taxon>
    </lineage>
</organism>
<dbReference type="GO" id="GO:0016881">
    <property type="term" value="F:acid-amino acid ligase activity"/>
    <property type="evidence" value="ECO:0007669"/>
    <property type="project" value="InterPro"/>
</dbReference>
<name>A8F6E7_PSELT</name>
<dbReference type="Pfam" id="PF08245">
    <property type="entry name" value="Mur_ligase_M"/>
    <property type="match status" value="1"/>
</dbReference>
<reference evidence="2 3" key="1">
    <citation type="submission" date="2007-08" db="EMBL/GenBank/DDBJ databases">
        <title>Complete sequence of Thermotoga lettingae TMO.</title>
        <authorList>
            <consortium name="US DOE Joint Genome Institute"/>
            <person name="Copeland A."/>
            <person name="Lucas S."/>
            <person name="Lapidus A."/>
            <person name="Barry K."/>
            <person name="Glavina del Rio T."/>
            <person name="Dalin E."/>
            <person name="Tice H."/>
            <person name="Pitluck S."/>
            <person name="Foster B."/>
            <person name="Bruce D."/>
            <person name="Schmutz J."/>
            <person name="Larimer F."/>
            <person name="Land M."/>
            <person name="Hauser L."/>
            <person name="Kyrpides N."/>
            <person name="Mikhailova N."/>
            <person name="Nelson K."/>
            <person name="Gogarten J.P."/>
            <person name="Noll K."/>
            <person name="Richardson P."/>
        </authorList>
    </citation>
    <scope>NUCLEOTIDE SEQUENCE [LARGE SCALE GENOMIC DNA]</scope>
    <source>
        <strain evidence="3">ATCC BAA-301 / DSM 14385 / NBRC 107922 / TMO</strain>
    </source>
</reference>
<dbReference type="eggNOG" id="COG0771">
    <property type="taxonomic scope" value="Bacteria"/>
</dbReference>
<dbReference type="GO" id="GO:0045227">
    <property type="term" value="P:capsule polysaccharide biosynthetic process"/>
    <property type="evidence" value="ECO:0007669"/>
    <property type="project" value="InterPro"/>
</dbReference>